<comment type="subcellular location">
    <subcellularLocation>
        <location evidence="2">Cell inner membrane</location>
        <topology evidence="2">Multi-pass membrane protein</topology>
    </subcellularLocation>
</comment>
<comment type="function">
    <text evidence="1">The transhydrogenation between NADH and NADP is coupled to respiration and ATP hydrolysis and functions as a proton pump across the membrane.</text>
</comment>
<evidence type="ECO:0000256" key="8">
    <source>
        <dbReference type="ARBA" id="ARBA00022967"/>
    </source>
</evidence>
<feature type="domain" description="NAD(P) transhydrogenase alpha subunit C-terminal" evidence="14">
    <location>
        <begin position="28"/>
        <end position="111"/>
    </location>
</feature>
<dbReference type="Pfam" id="PF12769">
    <property type="entry name" value="PNTB_4TM"/>
    <property type="match status" value="1"/>
</dbReference>
<dbReference type="PANTHER" id="PTHR10160">
    <property type="entry name" value="NAD(P) TRANSHYDROGENASE"/>
    <property type="match status" value="1"/>
</dbReference>
<evidence type="ECO:0000256" key="6">
    <source>
        <dbReference type="ARBA" id="ARBA00022692"/>
    </source>
</evidence>
<evidence type="ECO:0000256" key="4">
    <source>
        <dbReference type="ARBA" id="ARBA00022475"/>
    </source>
</evidence>
<evidence type="ECO:0000313" key="15">
    <source>
        <dbReference type="EMBL" id="SEH10404.1"/>
    </source>
</evidence>
<gene>
    <name evidence="15" type="ORF">SAMN02745716_0253</name>
</gene>
<sequence>MFGIAAGTLLPIGAAEAPGSSMDLITELTILVLAAFVGFEVISKVPNTLHTPLMSATNAIHGIVLLGGLLVIGQASGAFDKVILVIAIAFGTINIVGGFLVTDRMLEMFKRKPTKEDAKKREARERAEVRA</sequence>
<evidence type="ECO:0000256" key="12">
    <source>
        <dbReference type="ARBA" id="ARBA00048202"/>
    </source>
</evidence>
<feature type="transmembrane region" description="Helical" evidence="13">
    <location>
        <begin position="82"/>
        <end position="102"/>
    </location>
</feature>
<keyword evidence="10" id="KW-0520">NAD</keyword>
<evidence type="ECO:0000256" key="13">
    <source>
        <dbReference type="SAM" id="Phobius"/>
    </source>
</evidence>
<dbReference type="STRING" id="29539.SAMN02745716_0253"/>
<evidence type="ECO:0000256" key="11">
    <source>
        <dbReference type="ARBA" id="ARBA00023136"/>
    </source>
</evidence>
<dbReference type="GO" id="GO:0050661">
    <property type="term" value="F:NADP binding"/>
    <property type="evidence" value="ECO:0007669"/>
    <property type="project" value="TreeGrafter"/>
</dbReference>
<dbReference type="PANTHER" id="PTHR10160:SF19">
    <property type="entry name" value="PROTON-TRANSLOCATING NAD(P)(+) TRANSHYDROGENASE"/>
    <property type="match status" value="1"/>
</dbReference>
<keyword evidence="8" id="KW-1278">Translocase</keyword>
<keyword evidence="11 13" id="KW-0472">Membrane</keyword>
<keyword evidence="4" id="KW-1003">Cell membrane</keyword>
<keyword evidence="16" id="KW-1185">Reference proteome</keyword>
<comment type="catalytic activity">
    <reaction evidence="12">
        <text>NAD(+) + NADPH + H(+)(in) = NADH + NADP(+) + H(+)(out)</text>
        <dbReference type="Rhea" id="RHEA:47992"/>
        <dbReference type="ChEBI" id="CHEBI:15378"/>
        <dbReference type="ChEBI" id="CHEBI:57540"/>
        <dbReference type="ChEBI" id="CHEBI:57783"/>
        <dbReference type="ChEBI" id="CHEBI:57945"/>
        <dbReference type="ChEBI" id="CHEBI:58349"/>
        <dbReference type="EC" id="7.1.1.1"/>
    </reaction>
</comment>
<accession>A0A1H6FKT8</accession>
<dbReference type="GO" id="GO:0006740">
    <property type="term" value="P:NADPH regeneration"/>
    <property type="evidence" value="ECO:0007669"/>
    <property type="project" value="TreeGrafter"/>
</dbReference>
<evidence type="ECO:0000256" key="3">
    <source>
        <dbReference type="ARBA" id="ARBA00012943"/>
    </source>
</evidence>
<evidence type="ECO:0000256" key="2">
    <source>
        <dbReference type="ARBA" id="ARBA00004429"/>
    </source>
</evidence>
<feature type="transmembrane region" description="Helical" evidence="13">
    <location>
        <begin position="24"/>
        <end position="43"/>
    </location>
</feature>
<reference evidence="16" key="1">
    <citation type="submission" date="2016-10" db="EMBL/GenBank/DDBJ databases">
        <authorList>
            <person name="Varghese N."/>
            <person name="Submissions S."/>
        </authorList>
    </citation>
    <scope>NUCLEOTIDE SEQUENCE [LARGE SCALE GENOMIC DNA]</scope>
    <source>
        <strain evidence="16">ATCC 35263</strain>
    </source>
</reference>
<name>A0A1H6FKT8_THEAL</name>
<evidence type="ECO:0000259" key="14">
    <source>
        <dbReference type="Pfam" id="PF12769"/>
    </source>
</evidence>
<evidence type="ECO:0000256" key="9">
    <source>
        <dbReference type="ARBA" id="ARBA00022989"/>
    </source>
</evidence>
<dbReference type="EMBL" id="FNWJ01000001">
    <property type="protein sequence ID" value="SEH10404.1"/>
    <property type="molecule type" value="Genomic_DNA"/>
</dbReference>
<proteinExistence type="predicted"/>
<organism evidence="15 16">
    <name type="scientific">Thermoleophilum album</name>
    <dbReference type="NCBI Taxonomy" id="29539"/>
    <lineage>
        <taxon>Bacteria</taxon>
        <taxon>Bacillati</taxon>
        <taxon>Actinomycetota</taxon>
        <taxon>Thermoleophilia</taxon>
        <taxon>Thermoleophilales</taxon>
        <taxon>Thermoleophilaceae</taxon>
        <taxon>Thermoleophilum</taxon>
    </lineage>
</organism>
<evidence type="ECO:0000256" key="5">
    <source>
        <dbReference type="ARBA" id="ARBA00022519"/>
    </source>
</evidence>
<feature type="transmembrane region" description="Helical" evidence="13">
    <location>
        <begin position="55"/>
        <end position="76"/>
    </location>
</feature>
<dbReference type="GO" id="GO:0008750">
    <property type="term" value="F:proton-translocating NAD(P)+ transhydrogenase activity"/>
    <property type="evidence" value="ECO:0007669"/>
    <property type="project" value="UniProtKB-EC"/>
</dbReference>
<evidence type="ECO:0000256" key="1">
    <source>
        <dbReference type="ARBA" id="ARBA00003943"/>
    </source>
</evidence>
<keyword evidence="6 13" id="KW-0812">Transmembrane</keyword>
<evidence type="ECO:0000256" key="10">
    <source>
        <dbReference type="ARBA" id="ARBA00023027"/>
    </source>
</evidence>
<dbReference type="GO" id="GO:0005886">
    <property type="term" value="C:plasma membrane"/>
    <property type="evidence" value="ECO:0007669"/>
    <property type="project" value="UniProtKB-SubCell"/>
</dbReference>
<keyword evidence="9 13" id="KW-1133">Transmembrane helix</keyword>
<dbReference type="InterPro" id="IPR024605">
    <property type="entry name" value="NADP_transhyd_a_C"/>
</dbReference>
<evidence type="ECO:0000313" key="16">
    <source>
        <dbReference type="Proteomes" id="UP000222056"/>
    </source>
</evidence>
<dbReference type="Proteomes" id="UP000222056">
    <property type="component" value="Unassembled WGS sequence"/>
</dbReference>
<keyword evidence="7" id="KW-0521">NADP</keyword>
<dbReference type="EC" id="7.1.1.1" evidence="3"/>
<protein>
    <recommendedName>
        <fullName evidence="3">proton-translocating NAD(P)(+) transhydrogenase</fullName>
        <ecNumber evidence="3">7.1.1.1</ecNumber>
    </recommendedName>
</protein>
<keyword evidence="5" id="KW-0997">Cell inner membrane</keyword>
<evidence type="ECO:0000256" key="7">
    <source>
        <dbReference type="ARBA" id="ARBA00022857"/>
    </source>
</evidence>
<dbReference type="AlphaFoldDB" id="A0A1H6FKT8"/>